<feature type="region of interest" description="Disordered" evidence="9">
    <location>
        <begin position="426"/>
        <end position="556"/>
    </location>
</feature>
<evidence type="ECO:0000256" key="3">
    <source>
        <dbReference type="ARBA" id="ARBA00022679"/>
    </source>
</evidence>
<dbReference type="AlphaFoldDB" id="A0A0D2UMG3"/>
<keyword evidence="5 12" id="KW-0418">Kinase</keyword>
<dbReference type="OrthoDB" id="193931at2759"/>
<dbReference type="InterPro" id="IPR001772">
    <property type="entry name" value="KA1_dom"/>
</dbReference>
<dbReference type="PROSITE" id="PS50032">
    <property type="entry name" value="KA1"/>
    <property type="match status" value="1"/>
</dbReference>
<feature type="region of interest" description="Disordered" evidence="9">
    <location>
        <begin position="320"/>
        <end position="385"/>
    </location>
</feature>
<dbReference type="Pfam" id="PF00069">
    <property type="entry name" value="Pkinase"/>
    <property type="match status" value="1"/>
</dbReference>
<feature type="domain" description="KA1" evidence="11">
    <location>
        <begin position="608"/>
        <end position="657"/>
    </location>
</feature>
<dbReference type="Gene3D" id="1.10.510.10">
    <property type="entry name" value="Transferase(Phosphotransferase) domain 1"/>
    <property type="match status" value="1"/>
</dbReference>
<keyword evidence="4" id="KW-0547">Nucleotide-binding</keyword>
<keyword evidence="2" id="KW-0723">Serine/threonine-protein kinase</keyword>
<dbReference type="Gene3D" id="3.30.310.80">
    <property type="entry name" value="Kinase associated domain 1, KA1"/>
    <property type="match status" value="1"/>
</dbReference>
<evidence type="ECO:0000256" key="7">
    <source>
        <dbReference type="ARBA" id="ARBA00047899"/>
    </source>
</evidence>
<dbReference type="PROSITE" id="PS00108">
    <property type="entry name" value="PROTEIN_KINASE_ST"/>
    <property type="match status" value="1"/>
</dbReference>
<keyword evidence="3" id="KW-0808">Transferase</keyword>
<feature type="compositionally biased region" description="Basic and acidic residues" evidence="9">
    <location>
        <begin position="363"/>
        <end position="379"/>
    </location>
</feature>
<comment type="catalytic activity">
    <reaction evidence="7">
        <text>L-threonyl-[protein] + ATP = O-phospho-L-threonyl-[protein] + ADP + H(+)</text>
        <dbReference type="Rhea" id="RHEA:46608"/>
        <dbReference type="Rhea" id="RHEA-COMP:11060"/>
        <dbReference type="Rhea" id="RHEA-COMP:11605"/>
        <dbReference type="ChEBI" id="CHEBI:15378"/>
        <dbReference type="ChEBI" id="CHEBI:30013"/>
        <dbReference type="ChEBI" id="CHEBI:30616"/>
        <dbReference type="ChEBI" id="CHEBI:61977"/>
        <dbReference type="ChEBI" id="CHEBI:456216"/>
        <dbReference type="EC" id="2.7.11.1"/>
    </reaction>
</comment>
<dbReference type="GO" id="GO:0106310">
    <property type="term" value="F:protein serine kinase activity"/>
    <property type="evidence" value="ECO:0007669"/>
    <property type="project" value="RHEA"/>
</dbReference>
<dbReference type="FunFam" id="1.10.510.10:FF:000571">
    <property type="entry name" value="Maternal embryonic leucine zipper kinase"/>
    <property type="match status" value="1"/>
</dbReference>
<dbReference type="GO" id="GO:0005524">
    <property type="term" value="F:ATP binding"/>
    <property type="evidence" value="ECO:0007669"/>
    <property type="project" value="UniProtKB-KW"/>
</dbReference>
<evidence type="ECO:0000313" key="12">
    <source>
        <dbReference type="EMBL" id="KJE96246.1"/>
    </source>
</evidence>
<dbReference type="Proteomes" id="UP000008743">
    <property type="component" value="Unassembled WGS sequence"/>
</dbReference>
<dbReference type="InterPro" id="IPR028375">
    <property type="entry name" value="KA1/Ssp2_C"/>
</dbReference>
<evidence type="ECO:0000313" key="13">
    <source>
        <dbReference type="Proteomes" id="UP000008743"/>
    </source>
</evidence>
<proteinExistence type="predicted"/>
<keyword evidence="6" id="KW-0067">ATP-binding</keyword>
<dbReference type="GO" id="GO:0004674">
    <property type="term" value="F:protein serine/threonine kinase activity"/>
    <property type="evidence" value="ECO:0007669"/>
    <property type="project" value="UniProtKB-KW"/>
</dbReference>
<dbReference type="GO" id="GO:0005737">
    <property type="term" value="C:cytoplasm"/>
    <property type="evidence" value="ECO:0007669"/>
    <property type="project" value="TreeGrafter"/>
</dbReference>
<evidence type="ECO:0000256" key="8">
    <source>
        <dbReference type="ARBA" id="ARBA00048679"/>
    </source>
</evidence>
<evidence type="ECO:0000256" key="9">
    <source>
        <dbReference type="SAM" id="MobiDB-lite"/>
    </source>
</evidence>
<dbReference type="PANTHER" id="PTHR24346:SF30">
    <property type="entry name" value="MATERNAL EMBRYONIC LEUCINE ZIPPER KINASE"/>
    <property type="match status" value="1"/>
</dbReference>
<dbReference type="GO" id="GO:0035556">
    <property type="term" value="P:intracellular signal transduction"/>
    <property type="evidence" value="ECO:0007669"/>
    <property type="project" value="TreeGrafter"/>
</dbReference>
<feature type="compositionally biased region" description="Low complexity" evidence="9">
    <location>
        <begin position="542"/>
        <end position="551"/>
    </location>
</feature>
<feature type="compositionally biased region" description="Polar residues" evidence="9">
    <location>
        <begin position="500"/>
        <end position="513"/>
    </location>
</feature>
<name>A0A0D2UMG3_CAPO3</name>
<evidence type="ECO:0000256" key="1">
    <source>
        <dbReference type="ARBA" id="ARBA00012513"/>
    </source>
</evidence>
<dbReference type="SUPFAM" id="SSF103243">
    <property type="entry name" value="KA1-like"/>
    <property type="match status" value="1"/>
</dbReference>
<dbReference type="SMART" id="SM00220">
    <property type="entry name" value="S_TKc"/>
    <property type="match status" value="1"/>
</dbReference>
<dbReference type="InterPro" id="IPR000719">
    <property type="entry name" value="Prot_kinase_dom"/>
</dbReference>
<gene>
    <name evidence="12" type="ORF">CAOG_006600</name>
</gene>
<evidence type="ECO:0000256" key="4">
    <source>
        <dbReference type="ARBA" id="ARBA00022741"/>
    </source>
</evidence>
<dbReference type="PANTHER" id="PTHR24346">
    <property type="entry name" value="MAP/MICROTUBULE AFFINITY-REGULATING KINASE"/>
    <property type="match status" value="1"/>
</dbReference>
<feature type="domain" description="Protein kinase" evidence="10">
    <location>
        <begin position="1"/>
        <end position="175"/>
    </location>
</feature>
<protein>
    <recommendedName>
        <fullName evidence="1">non-specific serine/threonine protein kinase</fullName>
        <ecNumber evidence="1">2.7.11.1</ecNumber>
    </recommendedName>
</protein>
<dbReference type="EMBL" id="KE346371">
    <property type="protein sequence ID" value="KJE96246.1"/>
    <property type="molecule type" value="Genomic_DNA"/>
</dbReference>
<dbReference type="SUPFAM" id="SSF56112">
    <property type="entry name" value="Protein kinase-like (PK-like)"/>
    <property type="match status" value="1"/>
</dbReference>
<dbReference type="InterPro" id="IPR011009">
    <property type="entry name" value="Kinase-like_dom_sf"/>
</dbReference>
<organism evidence="12 13">
    <name type="scientific">Capsaspora owczarzaki (strain ATCC 30864)</name>
    <dbReference type="NCBI Taxonomy" id="595528"/>
    <lineage>
        <taxon>Eukaryota</taxon>
        <taxon>Filasterea</taxon>
        <taxon>Capsaspora</taxon>
    </lineage>
</organism>
<evidence type="ECO:0000259" key="11">
    <source>
        <dbReference type="PROSITE" id="PS50032"/>
    </source>
</evidence>
<dbReference type="EC" id="2.7.11.1" evidence="1"/>
<dbReference type="CDD" id="cd12121">
    <property type="entry name" value="MARK_C_like"/>
    <property type="match status" value="1"/>
</dbReference>
<dbReference type="InterPro" id="IPR008271">
    <property type="entry name" value="Ser/Thr_kinase_AS"/>
</dbReference>
<evidence type="ECO:0000256" key="5">
    <source>
        <dbReference type="ARBA" id="ARBA00022777"/>
    </source>
</evidence>
<evidence type="ECO:0000259" key="10">
    <source>
        <dbReference type="PROSITE" id="PS50011"/>
    </source>
</evidence>
<comment type="catalytic activity">
    <reaction evidence="8">
        <text>L-seryl-[protein] + ATP = O-phospho-L-seryl-[protein] + ADP + H(+)</text>
        <dbReference type="Rhea" id="RHEA:17989"/>
        <dbReference type="Rhea" id="RHEA-COMP:9863"/>
        <dbReference type="Rhea" id="RHEA-COMP:11604"/>
        <dbReference type="ChEBI" id="CHEBI:15378"/>
        <dbReference type="ChEBI" id="CHEBI:29999"/>
        <dbReference type="ChEBI" id="CHEBI:30616"/>
        <dbReference type="ChEBI" id="CHEBI:83421"/>
        <dbReference type="ChEBI" id="CHEBI:456216"/>
        <dbReference type="EC" id="2.7.11.1"/>
    </reaction>
</comment>
<evidence type="ECO:0000256" key="6">
    <source>
        <dbReference type="ARBA" id="ARBA00022840"/>
    </source>
</evidence>
<feature type="compositionally biased region" description="Polar residues" evidence="9">
    <location>
        <begin position="426"/>
        <end position="448"/>
    </location>
</feature>
<reference evidence="13" key="1">
    <citation type="submission" date="2011-02" db="EMBL/GenBank/DDBJ databases">
        <title>The Genome Sequence of Capsaspora owczarzaki ATCC 30864.</title>
        <authorList>
            <person name="Russ C."/>
            <person name="Cuomo C."/>
            <person name="Burger G."/>
            <person name="Gray M.W."/>
            <person name="Holland P.W.H."/>
            <person name="King N."/>
            <person name="Lang F.B.F."/>
            <person name="Roger A.J."/>
            <person name="Ruiz-Trillo I."/>
            <person name="Young S.K."/>
            <person name="Zeng Q."/>
            <person name="Gargeya S."/>
            <person name="Alvarado L."/>
            <person name="Berlin A."/>
            <person name="Chapman S.B."/>
            <person name="Chen Z."/>
            <person name="Freedman E."/>
            <person name="Gellesch M."/>
            <person name="Goldberg J."/>
            <person name="Griggs A."/>
            <person name="Gujja S."/>
            <person name="Heilman E."/>
            <person name="Heiman D."/>
            <person name="Howarth C."/>
            <person name="Mehta T."/>
            <person name="Neiman D."/>
            <person name="Pearson M."/>
            <person name="Roberts A."/>
            <person name="Saif S."/>
            <person name="Shea T."/>
            <person name="Shenoy N."/>
            <person name="Sisk P."/>
            <person name="Stolte C."/>
            <person name="Sykes S."/>
            <person name="White J."/>
            <person name="Yandava C."/>
            <person name="Haas B."/>
            <person name="Nusbaum C."/>
            <person name="Birren B."/>
        </authorList>
    </citation>
    <scope>NUCLEOTIDE SEQUENCE</scope>
    <source>
        <strain evidence="13">ATCC 30864</strain>
    </source>
</reference>
<evidence type="ECO:0000256" key="2">
    <source>
        <dbReference type="ARBA" id="ARBA00022527"/>
    </source>
</evidence>
<accession>A0A0D2UMG3</accession>
<sequence length="658" mass="70419">MQHAGGGEIIDHIARTARLKEREARKFFRQMVSAIDHCHLSRVVHRDLKLENILLSEDKNILISDFGLGRVYQDDLCNTFCGTPLFASPELVSGIKYPGPPADIWSMGVVLYAMVCGKPPFQAKAIRELYKKIKEVDFVFPDYVSDSFKDLIGKIFVRDVDKRITMSEIREHPWTNKGYEQPPVRVPPKVLTEVQEEQMDQCISIAYDSNVTIYRFNDLPGTIALAEKPSKGLGRAESASNVSMGTMGSSAMLGSPMPTASGSMTAAAAAAASAAAASANGPPLSPMATGTLSSGSTPMSKRFSRSLSIGQSMLRHFLPMVSGNSSSSSSASAPLSPGISGRANGGDVGNTSPTSPTFAVDPLNHDDPQGIHADEHHDQLTPLPSETLPVNIPAASLSPNANGTADDAIATSPTLAGMDLAFNANLSTSPPKSMSLTNTPIRGHSTSDMPPVSPPGSFTSSAEAKRNLLLGSATVGRGGKRSKPRSYSVSPQMAGRPTLQGISSSPAVGSSAFNPDGTPVVGGTPDGKRSRSLFDVGRRRGSSNASSSSVDSSRRPEDEIRSVRIFTLAKTSAKKPPAELLSDVTRILTSLFLPFEKVDSWVLLCTYHSAQNEQVVFEIEICKVWLLSLYGISIKRMSGSLWVYKELYNQISNQLDAR</sequence>
<feature type="compositionally biased region" description="Low complexity" evidence="9">
    <location>
        <begin position="322"/>
        <end position="341"/>
    </location>
</feature>
<dbReference type="Pfam" id="PF02149">
    <property type="entry name" value="KA1"/>
    <property type="match status" value="1"/>
</dbReference>
<dbReference type="PROSITE" id="PS50011">
    <property type="entry name" value="PROTEIN_KINASE_DOM"/>
    <property type="match status" value="1"/>
</dbReference>
<keyword evidence="13" id="KW-1185">Reference proteome</keyword>